<keyword evidence="10" id="KW-1185">Reference proteome</keyword>
<evidence type="ECO:0000256" key="1">
    <source>
        <dbReference type="ARBA" id="ARBA00017378"/>
    </source>
</evidence>
<dbReference type="eggNOG" id="COG0569">
    <property type="taxonomic scope" value="Bacteria"/>
</dbReference>
<dbReference type="InterPro" id="IPR050721">
    <property type="entry name" value="Trk_Ktr_HKT_K-transport"/>
</dbReference>
<dbReference type="Proteomes" id="UP000005561">
    <property type="component" value="Unassembled WGS sequence"/>
</dbReference>
<protein>
    <recommendedName>
        <fullName evidence="1">Trk system potassium uptake protein TrkA</fullName>
    </recommendedName>
</protein>
<dbReference type="Gene3D" id="3.40.50.720">
    <property type="entry name" value="NAD(P)-binding Rossmann-like Domain"/>
    <property type="match status" value="1"/>
</dbReference>
<dbReference type="PRINTS" id="PR00335">
    <property type="entry name" value="KUPTAKETRKA"/>
</dbReference>
<dbReference type="PANTHER" id="PTHR43833">
    <property type="entry name" value="POTASSIUM CHANNEL PROTEIN 2-RELATED-RELATED"/>
    <property type="match status" value="1"/>
</dbReference>
<evidence type="ECO:0000313" key="10">
    <source>
        <dbReference type="Proteomes" id="UP000005561"/>
    </source>
</evidence>
<evidence type="ECO:0000256" key="2">
    <source>
        <dbReference type="ARBA" id="ARBA00022448"/>
    </source>
</evidence>
<gene>
    <name evidence="9" type="primary">trkA</name>
    <name evidence="9" type="ORF">BRYFOR_06983</name>
</gene>
<evidence type="ECO:0000256" key="4">
    <source>
        <dbReference type="ARBA" id="ARBA00022958"/>
    </source>
</evidence>
<evidence type="ECO:0000313" key="9">
    <source>
        <dbReference type="EMBL" id="EET60917.1"/>
    </source>
</evidence>
<dbReference type="InterPro" id="IPR006037">
    <property type="entry name" value="RCK_C"/>
</dbReference>
<dbReference type="GO" id="GO:0005886">
    <property type="term" value="C:plasma membrane"/>
    <property type="evidence" value="ECO:0007669"/>
    <property type="project" value="InterPro"/>
</dbReference>
<proteinExistence type="predicted"/>
<dbReference type="Gene3D" id="3.30.70.1450">
    <property type="entry name" value="Regulator of K+ conductance, C-terminal domain"/>
    <property type="match status" value="1"/>
</dbReference>
<keyword evidence="4" id="KW-0630">Potassium</keyword>
<evidence type="ECO:0000256" key="5">
    <source>
        <dbReference type="ARBA" id="ARBA00023027"/>
    </source>
</evidence>
<accession>C6LED4</accession>
<dbReference type="PANTHER" id="PTHR43833:SF5">
    <property type="entry name" value="TRK SYSTEM POTASSIUM UPTAKE PROTEIN TRKA"/>
    <property type="match status" value="1"/>
</dbReference>
<dbReference type="EMBL" id="ACCL02000008">
    <property type="protein sequence ID" value="EET60917.1"/>
    <property type="molecule type" value="Genomic_DNA"/>
</dbReference>
<evidence type="ECO:0000256" key="3">
    <source>
        <dbReference type="ARBA" id="ARBA00022538"/>
    </source>
</evidence>
<dbReference type="InterPro" id="IPR003148">
    <property type="entry name" value="RCK_N"/>
</dbReference>
<comment type="caution">
    <text evidence="9">The sequence shown here is derived from an EMBL/GenBank/DDBJ whole genome shotgun (WGS) entry which is preliminary data.</text>
</comment>
<reference evidence="9" key="1">
    <citation type="submission" date="2009-07" db="EMBL/GenBank/DDBJ databases">
        <authorList>
            <person name="Weinstock G."/>
            <person name="Sodergren E."/>
            <person name="Clifton S."/>
            <person name="Fulton L."/>
            <person name="Fulton B."/>
            <person name="Courtney L."/>
            <person name="Fronick C."/>
            <person name="Harrison M."/>
            <person name="Strong C."/>
            <person name="Farmer C."/>
            <person name="Delahaunty K."/>
            <person name="Markovic C."/>
            <person name="Hall O."/>
            <person name="Minx P."/>
            <person name="Tomlinson C."/>
            <person name="Mitreva M."/>
            <person name="Nelson J."/>
            <person name="Hou S."/>
            <person name="Wollam A."/>
            <person name="Pepin K.H."/>
            <person name="Johnson M."/>
            <person name="Bhonagiri V."/>
            <person name="Nash W.E."/>
            <person name="Warren W."/>
            <person name="Chinwalla A."/>
            <person name="Mardis E.R."/>
            <person name="Wilson R.K."/>
        </authorList>
    </citation>
    <scope>NUCLEOTIDE SEQUENCE [LARGE SCALE GENOMIC DNA]</scope>
    <source>
        <strain evidence="9">DSM 14469</strain>
    </source>
</reference>
<dbReference type="InterPro" id="IPR006036">
    <property type="entry name" value="K_uptake_TrkA"/>
</dbReference>
<dbReference type="PROSITE" id="PS51201">
    <property type="entry name" value="RCK_N"/>
    <property type="match status" value="1"/>
</dbReference>
<evidence type="ECO:0000259" key="7">
    <source>
        <dbReference type="PROSITE" id="PS51201"/>
    </source>
</evidence>
<name>C6LED4_9FIRM</name>
<feature type="domain" description="RCK C-terminal" evidence="8">
    <location>
        <begin position="140"/>
        <end position="223"/>
    </location>
</feature>
<dbReference type="AlphaFoldDB" id="C6LED4"/>
<dbReference type="Pfam" id="PF02080">
    <property type="entry name" value="TrkA_C"/>
    <property type="match status" value="1"/>
</dbReference>
<organism evidence="9 10">
    <name type="scientific">Marvinbryantia formatexigens DSM 14469</name>
    <dbReference type="NCBI Taxonomy" id="478749"/>
    <lineage>
        <taxon>Bacteria</taxon>
        <taxon>Bacillati</taxon>
        <taxon>Bacillota</taxon>
        <taxon>Clostridia</taxon>
        <taxon>Lachnospirales</taxon>
        <taxon>Lachnospiraceae</taxon>
        <taxon>Marvinbryantia</taxon>
    </lineage>
</organism>
<dbReference type="GO" id="GO:0015079">
    <property type="term" value="F:potassium ion transmembrane transporter activity"/>
    <property type="evidence" value="ECO:0007669"/>
    <property type="project" value="InterPro"/>
</dbReference>
<sequence>MQIIIVGCGKVGSTLAEQLSREDNDVTVLDINGQRVEQLVNELDIMGYIGSGISFDTLMEAGVKKADLLIAVTGSDELNLMCCLIAKKAGDCLTIARVRNPEYSRETEFLKKELGLAMVINPELTAAGEAARVLRLPTAISVEVFAKGKVEVLKFRIKPDSPLCRMEIQEIGPKLKSDILVCVVERGGEIIIPNGTFVLQERDNVYVAGAQKKRRNFLSVSASAPDR</sequence>
<evidence type="ECO:0000256" key="6">
    <source>
        <dbReference type="ARBA" id="ARBA00023065"/>
    </source>
</evidence>
<dbReference type="InterPro" id="IPR036721">
    <property type="entry name" value="RCK_C_sf"/>
</dbReference>
<keyword evidence="6" id="KW-0406">Ion transport</keyword>
<keyword evidence="3" id="KW-0633">Potassium transport</keyword>
<dbReference type="PROSITE" id="PS51202">
    <property type="entry name" value="RCK_C"/>
    <property type="match status" value="1"/>
</dbReference>
<evidence type="ECO:0000259" key="8">
    <source>
        <dbReference type="PROSITE" id="PS51202"/>
    </source>
</evidence>
<dbReference type="SUPFAM" id="SSF116726">
    <property type="entry name" value="TrkA C-terminal domain-like"/>
    <property type="match status" value="1"/>
</dbReference>
<dbReference type="SUPFAM" id="SSF51735">
    <property type="entry name" value="NAD(P)-binding Rossmann-fold domains"/>
    <property type="match status" value="1"/>
</dbReference>
<dbReference type="InterPro" id="IPR036291">
    <property type="entry name" value="NAD(P)-bd_dom_sf"/>
</dbReference>
<keyword evidence="5" id="KW-0520">NAD</keyword>
<feature type="domain" description="RCK N-terminal" evidence="7">
    <location>
        <begin position="1"/>
        <end position="119"/>
    </location>
</feature>
<dbReference type="Pfam" id="PF02254">
    <property type="entry name" value="TrkA_N"/>
    <property type="match status" value="1"/>
</dbReference>
<keyword evidence="2" id="KW-0813">Transport</keyword>